<protein>
    <submittedName>
        <fullName evidence="2">Uncharacterized protein</fullName>
    </submittedName>
</protein>
<evidence type="ECO:0000313" key="2">
    <source>
        <dbReference type="EMBL" id="KAK0737929.1"/>
    </source>
</evidence>
<organism evidence="2 3">
    <name type="scientific">Schizothecium vesticola</name>
    <dbReference type="NCBI Taxonomy" id="314040"/>
    <lineage>
        <taxon>Eukaryota</taxon>
        <taxon>Fungi</taxon>
        <taxon>Dikarya</taxon>
        <taxon>Ascomycota</taxon>
        <taxon>Pezizomycotina</taxon>
        <taxon>Sordariomycetes</taxon>
        <taxon>Sordariomycetidae</taxon>
        <taxon>Sordariales</taxon>
        <taxon>Schizotheciaceae</taxon>
        <taxon>Schizothecium</taxon>
    </lineage>
</organism>
<feature type="compositionally biased region" description="Low complexity" evidence="1">
    <location>
        <begin position="128"/>
        <end position="151"/>
    </location>
</feature>
<gene>
    <name evidence="2" type="ORF">B0T18DRAFT_236706</name>
</gene>
<sequence length="151" mass="15619">MPGESNPPSPTERSVAPVPSNSVSLSQPPHGPAPTREANANRYFPDNVVARLTYGLGSGAIQERLERLDRETDRLVETAKGVTDLARSPVMDPATVMYSATIADLVTVTDSATGTDRATVTDSAAGEDSATGTDSTIGTDSTTGTDPATNL</sequence>
<proteinExistence type="predicted"/>
<reference evidence="2" key="1">
    <citation type="submission" date="2023-06" db="EMBL/GenBank/DDBJ databases">
        <title>Genome-scale phylogeny and comparative genomics of the fungal order Sordariales.</title>
        <authorList>
            <consortium name="Lawrence Berkeley National Laboratory"/>
            <person name="Hensen N."/>
            <person name="Bonometti L."/>
            <person name="Westerberg I."/>
            <person name="Brannstrom I.O."/>
            <person name="Guillou S."/>
            <person name="Cros-Aarteil S."/>
            <person name="Calhoun S."/>
            <person name="Haridas S."/>
            <person name="Kuo A."/>
            <person name="Mondo S."/>
            <person name="Pangilinan J."/>
            <person name="Riley R."/>
            <person name="LaButti K."/>
            <person name="Andreopoulos B."/>
            <person name="Lipzen A."/>
            <person name="Chen C."/>
            <person name="Yanf M."/>
            <person name="Daum C."/>
            <person name="Ng V."/>
            <person name="Clum A."/>
            <person name="Steindorff A."/>
            <person name="Ohm R."/>
            <person name="Martin F."/>
            <person name="Silar P."/>
            <person name="Natvig D."/>
            <person name="Lalanne C."/>
            <person name="Gautier V."/>
            <person name="Ament-velasquez S.L."/>
            <person name="Kruys A."/>
            <person name="Hutchinson M.I."/>
            <person name="Powell A.J."/>
            <person name="Barry K."/>
            <person name="Miller A.N."/>
            <person name="Grigoriev I.V."/>
            <person name="Debuchy R."/>
            <person name="Gladieux P."/>
            <person name="Thoren M.H."/>
            <person name="Johannesson H."/>
        </authorList>
    </citation>
    <scope>NUCLEOTIDE SEQUENCE</scope>
    <source>
        <strain evidence="2">SMH3187-1</strain>
    </source>
</reference>
<name>A0AA40EDY9_9PEZI</name>
<evidence type="ECO:0000256" key="1">
    <source>
        <dbReference type="SAM" id="MobiDB-lite"/>
    </source>
</evidence>
<evidence type="ECO:0000313" key="3">
    <source>
        <dbReference type="Proteomes" id="UP001172155"/>
    </source>
</evidence>
<dbReference type="Proteomes" id="UP001172155">
    <property type="component" value="Unassembled WGS sequence"/>
</dbReference>
<feature type="compositionally biased region" description="Pro residues" evidence="1">
    <location>
        <begin position="1"/>
        <end position="10"/>
    </location>
</feature>
<dbReference type="EMBL" id="JAUKUD010000007">
    <property type="protein sequence ID" value="KAK0737929.1"/>
    <property type="molecule type" value="Genomic_DNA"/>
</dbReference>
<dbReference type="AlphaFoldDB" id="A0AA40EDY9"/>
<feature type="region of interest" description="Disordered" evidence="1">
    <location>
        <begin position="117"/>
        <end position="151"/>
    </location>
</feature>
<comment type="caution">
    <text evidence="2">The sequence shown here is derived from an EMBL/GenBank/DDBJ whole genome shotgun (WGS) entry which is preliminary data.</text>
</comment>
<keyword evidence="3" id="KW-1185">Reference proteome</keyword>
<feature type="region of interest" description="Disordered" evidence="1">
    <location>
        <begin position="1"/>
        <end position="41"/>
    </location>
</feature>
<accession>A0AA40EDY9</accession>